<dbReference type="CDD" id="cd09318">
    <property type="entry name" value="TDT_SSU1"/>
    <property type="match status" value="1"/>
</dbReference>
<feature type="compositionally biased region" description="Basic and acidic residues" evidence="8">
    <location>
        <begin position="1"/>
        <end position="19"/>
    </location>
</feature>
<dbReference type="PANTHER" id="PTHR31686">
    <property type="match status" value="1"/>
</dbReference>
<feature type="transmembrane region" description="Helical" evidence="9">
    <location>
        <begin position="396"/>
        <end position="420"/>
    </location>
</feature>
<evidence type="ECO:0000256" key="3">
    <source>
        <dbReference type="ARBA" id="ARBA00022448"/>
    </source>
</evidence>
<feature type="region of interest" description="Disordered" evidence="8">
    <location>
        <begin position="1"/>
        <end position="37"/>
    </location>
</feature>
<keyword evidence="4" id="KW-1003">Cell membrane</keyword>
<feature type="transmembrane region" description="Helical" evidence="9">
    <location>
        <begin position="81"/>
        <end position="102"/>
    </location>
</feature>
<keyword evidence="3" id="KW-0813">Transport</keyword>
<dbReference type="GO" id="GO:0000319">
    <property type="term" value="F:sulfite transmembrane transporter activity"/>
    <property type="evidence" value="ECO:0007669"/>
    <property type="project" value="TreeGrafter"/>
</dbReference>
<accession>A0A162J4G4</accession>
<gene>
    <name evidence="10" type="ORF">AAP_03838</name>
</gene>
<dbReference type="GO" id="GO:0005886">
    <property type="term" value="C:plasma membrane"/>
    <property type="evidence" value="ECO:0007669"/>
    <property type="project" value="UniProtKB-SubCell"/>
</dbReference>
<feature type="transmembrane region" description="Helical" evidence="9">
    <location>
        <begin position="369"/>
        <end position="390"/>
    </location>
</feature>
<proteinExistence type="inferred from homology"/>
<evidence type="ECO:0000313" key="11">
    <source>
        <dbReference type="Proteomes" id="UP000242877"/>
    </source>
</evidence>
<evidence type="ECO:0000256" key="9">
    <source>
        <dbReference type="SAM" id="Phobius"/>
    </source>
</evidence>
<feature type="transmembrane region" description="Helical" evidence="9">
    <location>
        <begin position="290"/>
        <end position="313"/>
    </location>
</feature>
<evidence type="ECO:0000256" key="5">
    <source>
        <dbReference type="ARBA" id="ARBA00022692"/>
    </source>
</evidence>
<dbReference type="InterPro" id="IPR004695">
    <property type="entry name" value="SLAC1/Mae1/Ssu1/TehA"/>
</dbReference>
<dbReference type="AlphaFoldDB" id="A0A162J4G4"/>
<comment type="similarity">
    <text evidence="2">Belongs to the tellurite-resistance/dicarboxylate transporter (TDT) family.</text>
</comment>
<evidence type="ECO:0000256" key="8">
    <source>
        <dbReference type="SAM" id="MobiDB-lite"/>
    </source>
</evidence>
<dbReference type="PANTHER" id="PTHR31686:SF3">
    <property type="entry name" value="ACID TRANSPORT PROTEIN, PUTATIVE (AFU_ORTHOLOGUE AFUA_4G09410)-RELATED"/>
    <property type="match status" value="1"/>
</dbReference>
<feature type="transmembrane region" description="Helical" evidence="9">
    <location>
        <begin position="223"/>
        <end position="245"/>
    </location>
</feature>
<organism evidence="10 11">
    <name type="scientific">Ascosphaera apis ARSEF 7405</name>
    <dbReference type="NCBI Taxonomy" id="392613"/>
    <lineage>
        <taxon>Eukaryota</taxon>
        <taxon>Fungi</taxon>
        <taxon>Dikarya</taxon>
        <taxon>Ascomycota</taxon>
        <taxon>Pezizomycotina</taxon>
        <taxon>Eurotiomycetes</taxon>
        <taxon>Eurotiomycetidae</taxon>
        <taxon>Onygenales</taxon>
        <taxon>Ascosphaeraceae</taxon>
        <taxon>Ascosphaera</taxon>
    </lineage>
</organism>
<feature type="transmembrane region" description="Helical" evidence="9">
    <location>
        <begin position="114"/>
        <end position="136"/>
    </location>
</feature>
<evidence type="ECO:0000256" key="6">
    <source>
        <dbReference type="ARBA" id="ARBA00022989"/>
    </source>
</evidence>
<dbReference type="Pfam" id="PF03595">
    <property type="entry name" value="SLAC1"/>
    <property type="match status" value="1"/>
</dbReference>
<keyword evidence="6 9" id="KW-1133">Transmembrane helix</keyword>
<keyword evidence="5 9" id="KW-0812">Transmembrane</keyword>
<feature type="transmembrane region" description="Helical" evidence="9">
    <location>
        <begin position="257"/>
        <end position="278"/>
    </location>
</feature>
<protein>
    <submittedName>
        <fullName evidence="10">C4-dicarboxylate transporter/malic acid transport family protein</fullName>
    </submittedName>
</protein>
<dbReference type="VEuPathDB" id="FungiDB:AAP_03838"/>
<sequence length="430" mass="47976">MTVEQVRSRESNPSRRESDNSCETQPSTSTTSTLRTSESEVALEAAEGILPFSSPLTAHDTWTFTNATDEKHHHREKWLSIANFHPGWFGATMGTGMIGMNLASNPYQFNGLQYIADIVFCITVFFFVFFTFISIVRYSLWPNKIRQTFEHPSQSLTLAMYPLTISMICNLWNARCVPSWGPWAQTFVFVLWWIDVVLSVAISLYIPFLLMTVHQVELIHMTGAWLLPAVGAAVCAGSGATTAYNTDDPNRALVCMITAYIMWGMSVPLAFLMIGVYLQRLIIHNLVPEVSMASSMIPVGPLGQGAFCIIQLGMDCQKFFPKLHIVSPLAGEVLYAGGVISGLIIWGIGLLWLWFAIAAFATKRFAFNLGWWALIFPCGAWNLATCLLAAEFDFKFFKVLSTIFTVALTIVWLLVTALTVMKTITKEVLR</sequence>
<dbReference type="InterPro" id="IPR038665">
    <property type="entry name" value="Voltage-dep_anion_channel_sf"/>
</dbReference>
<feature type="transmembrane region" description="Helical" evidence="9">
    <location>
        <begin position="333"/>
        <end position="357"/>
    </location>
</feature>
<keyword evidence="7 9" id="KW-0472">Membrane</keyword>
<comment type="caution">
    <text evidence="10">The sequence shown here is derived from an EMBL/GenBank/DDBJ whole genome shotgun (WGS) entry which is preliminary data.</text>
</comment>
<dbReference type="Proteomes" id="UP000242877">
    <property type="component" value="Unassembled WGS sequence"/>
</dbReference>
<dbReference type="OrthoDB" id="1099at2759"/>
<reference evidence="10 11" key="1">
    <citation type="journal article" date="2016" name="Genome Biol. Evol.">
        <title>Divergent and convergent evolution of fungal pathogenicity.</title>
        <authorList>
            <person name="Shang Y."/>
            <person name="Xiao G."/>
            <person name="Zheng P."/>
            <person name="Cen K."/>
            <person name="Zhan S."/>
            <person name="Wang C."/>
        </authorList>
    </citation>
    <scope>NUCLEOTIDE SEQUENCE [LARGE SCALE GENOMIC DNA]</scope>
    <source>
        <strain evidence="10 11">ARSEF 7405</strain>
    </source>
</reference>
<keyword evidence="11" id="KW-1185">Reference proteome</keyword>
<feature type="transmembrane region" description="Helical" evidence="9">
    <location>
        <begin position="186"/>
        <end position="211"/>
    </location>
</feature>
<evidence type="ECO:0000256" key="2">
    <source>
        <dbReference type="ARBA" id="ARBA00008566"/>
    </source>
</evidence>
<feature type="transmembrane region" description="Helical" evidence="9">
    <location>
        <begin position="156"/>
        <end position="174"/>
    </location>
</feature>
<evidence type="ECO:0000313" key="10">
    <source>
        <dbReference type="EMBL" id="KZZ90308.1"/>
    </source>
</evidence>
<name>A0A162J4G4_9EURO</name>
<feature type="compositionally biased region" description="Low complexity" evidence="8">
    <location>
        <begin position="21"/>
        <end position="37"/>
    </location>
</feature>
<evidence type="ECO:0000256" key="4">
    <source>
        <dbReference type="ARBA" id="ARBA00022475"/>
    </source>
</evidence>
<evidence type="ECO:0000256" key="1">
    <source>
        <dbReference type="ARBA" id="ARBA00004651"/>
    </source>
</evidence>
<evidence type="ECO:0000256" key="7">
    <source>
        <dbReference type="ARBA" id="ARBA00023136"/>
    </source>
</evidence>
<comment type="subcellular location">
    <subcellularLocation>
        <location evidence="1">Cell membrane</location>
        <topology evidence="1">Multi-pass membrane protein</topology>
    </subcellularLocation>
</comment>
<dbReference type="InterPro" id="IPR051629">
    <property type="entry name" value="Sulfite_efflux_TDT"/>
</dbReference>
<dbReference type="Gene3D" id="1.50.10.150">
    <property type="entry name" value="Voltage-dependent anion channel"/>
    <property type="match status" value="1"/>
</dbReference>
<dbReference type="EMBL" id="AZGZ01000017">
    <property type="protein sequence ID" value="KZZ90308.1"/>
    <property type="molecule type" value="Genomic_DNA"/>
</dbReference>